<evidence type="ECO:0000313" key="7">
    <source>
        <dbReference type="EMBL" id="QDU67251.1"/>
    </source>
</evidence>
<dbReference type="SUPFAM" id="SSF52540">
    <property type="entry name" value="P-loop containing nucleoside triphosphate hydrolases"/>
    <property type="match status" value="1"/>
</dbReference>
<dbReference type="CDD" id="cd03255">
    <property type="entry name" value="ABC_MJ0796_LolCDE_FtsE"/>
    <property type="match status" value="1"/>
</dbReference>
<gene>
    <name evidence="7" type="ORF">Pla133_23290</name>
</gene>
<reference evidence="7 8" key="1">
    <citation type="submission" date="2019-02" db="EMBL/GenBank/DDBJ databases">
        <title>Deep-cultivation of Planctomycetes and their phenomic and genomic characterization uncovers novel biology.</title>
        <authorList>
            <person name="Wiegand S."/>
            <person name="Jogler M."/>
            <person name="Boedeker C."/>
            <person name="Pinto D."/>
            <person name="Vollmers J."/>
            <person name="Rivas-Marin E."/>
            <person name="Kohn T."/>
            <person name="Peeters S.H."/>
            <person name="Heuer A."/>
            <person name="Rast P."/>
            <person name="Oberbeckmann S."/>
            <person name="Bunk B."/>
            <person name="Jeske O."/>
            <person name="Meyerdierks A."/>
            <person name="Storesund J.E."/>
            <person name="Kallscheuer N."/>
            <person name="Luecker S."/>
            <person name="Lage O.M."/>
            <person name="Pohl T."/>
            <person name="Merkel B.J."/>
            <person name="Hornburger P."/>
            <person name="Mueller R.-W."/>
            <person name="Bruemmer F."/>
            <person name="Labrenz M."/>
            <person name="Spormann A.M."/>
            <person name="Op den Camp H."/>
            <person name="Overmann J."/>
            <person name="Amann R."/>
            <person name="Jetten M.S.M."/>
            <person name="Mascher T."/>
            <person name="Medema M.H."/>
            <person name="Devos D.P."/>
            <person name="Kaster A.-K."/>
            <person name="Ovreas L."/>
            <person name="Rohde M."/>
            <person name="Galperin M.Y."/>
            <person name="Jogler C."/>
        </authorList>
    </citation>
    <scope>NUCLEOTIDE SEQUENCE [LARGE SCALE GENOMIC DNA]</scope>
    <source>
        <strain evidence="7 8">Pla133</strain>
    </source>
</reference>
<keyword evidence="1" id="KW-0813">Transport</keyword>
<keyword evidence="8" id="KW-1185">Reference proteome</keyword>
<dbReference type="InterPro" id="IPR003593">
    <property type="entry name" value="AAA+_ATPase"/>
</dbReference>
<dbReference type="EMBL" id="CP036287">
    <property type="protein sequence ID" value="QDU67251.1"/>
    <property type="molecule type" value="Genomic_DNA"/>
</dbReference>
<dbReference type="InterPro" id="IPR027417">
    <property type="entry name" value="P-loop_NTPase"/>
</dbReference>
<evidence type="ECO:0000256" key="2">
    <source>
        <dbReference type="ARBA" id="ARBA00022741"/>
    </source>
</evidence>
<proteinExistence type="inferred from homology"/>
<dbReference type="InterPro" id="IPR017871">
    <property type="entry name" value="ABC_transporter-like_CS"/>
</dbReference>
<dbReference type="RefSeq" id="WP_145065253.1">
    <property type="nucleotide sequence ID" value="NZ_CP036287.1"/>
</dbReference>
<dbReference type="KEGG" id="pbap:Pla133_23290"/>
<evidence type="ECO:0000259" key="6">
    <source>
        <dbReference type="PROSITE" id="PS50893"/>
    </source>
</evidence>
<accession>A0A518BJV2</accession>
<dbReference type="InterPro" id="IPR017911">
    <property type="entry name" value="MacB-like_ATP-bd"/>
</dbReference>
<keyword evidence="3" id="KW-0067">ATP-binding</keyword>
<dbReference type="GO" id="GO:0022857">
    <property type="term" value="F:transmembrane transporter activity"/>
    <property type="evidence" value="ECO:0007669"/>
    <property type="project" value="TreeGrafter"/>
</dbReference>
<evidence type="ECO:0000313" key="8">
    <source>
        <dbReference type="Proteomes" id="UP000316921"/>
    </source>
</evidence>
<dbReference type="GO" id="GO:0005524">
    <property type="term" value="F:ATP binding"/>
    <property type="evidence" value="ECO:0007669"/>
    <property type="project" value="UniProtKB-KW"/>
</dbReference>
<evidence type="ECO:0000256" key="3">
    <source>
        <dbReference type="ARBA" id="ARBA00022840"/>
    </source>
</evidence>
<organism evidence="7 8">
    <name type="scientific">Engelhardtia mirabilis</name>
    <dbReference type="NCBI Taxonomy" id="2528011"/>
    <lineage>
        <taxon>Bacteria</taxon>
        <taxon>Pseudomonadati</taxon>
        <taxon>Planctomycetota</taxon>
        <taxon>Planctomycetia</taxon>
        <taxon>Planctomycetia incertae sedis</taxon>
        <taxon>Engelhardtia</taxon>
    </lineage>
</organism>
<keyword evidence="7" id="KW-0378">Hydrolase</keyword>
<dbReference type="PANTHER" id="PTHR24220">
    <property type="entry name" value="IMPORT ATP-BINDING PROTEIN"/>
    <property type="match status" value="1"/>
</dbReference>
<feature type="region of interest" description="Disordered" evidence="5">
    <location>
        <begin position="1"/>
        <end position="61"/>
    </location>
</feature>
<protein>
    <submittedName>
        <fullName evidence="7">P-loop containing nucleoside triphosphate hydrolase</fullName>
        <ecNumber evidence="7">3.6.3.-</ecNumber>
    </submittedName>
</protein>
<dbReference type="InterPro" id="IPR003439">
    <property type="entry name" value="ABC_transporter-like_ATP-bd"/>
</dbReference>
<dbReference type="PROSITE" id="PS50893">
    <property type="entry name" value="ABC_TRANSPORTER_2"/>
    <property type="match status" value="1"/>
</dbReference>
<dbReference type="GO" id="GO:0005886">
    <property type="term" value="C:plasma membrane"/>
    <property type="evidence" value="ECO:0007669"/>
    <property type="project" value="TreeGrafter"/>
</dbReference>
<dbReference type="AlphaFoldDB" id="A0A518BJV2"/>
<dbReference type="InterPro" id="IPR015854">
    <property type="entry name" value="ABC_transpr_LolD-like"/>
</dbReference>
<dbReference type="Proteomes" id="UP000316921">
    <property type="component" value="Chromosome"/>
</dbReference>
<feature type="compositionally biased region" description="Low complexity" evidence="5">
    <location>
        <begin position="11"/>
        <end position="24"/>
    </location>
</feature>
<dbReference type="GO" id="GO:0016887">
    <property type="term" value="F:ATP hydrolysis activity"/>
    <property type="evidence" value="ECO:0007669"/>
    <property type="project" value="InterPro"/>
</dbReference>
<dbReference type="PROSITE" id="PS00211">
    <property type="entry name" value="ABC_TRANSPORTER_1"/>
    <property type="match status" value="1"/>
</dbReference>
<dbReference type="Pfam" id="PF00005">
    <property type="entry name" value="ABC_tran"/>
    <property type="match status" value="1"/>
</dbReference>
<feature type="domain" description="ABC transporter" evidence="6">
    <location>
        <begin position="62"/>
        <end position="289"/>
    </location>
</feature>
<comment type="similarity">
    <text evidence="4">Belongs to the ABC transporter superfamily. Macrolide exporter (TC 3.A.1.122) family.</text>
</comment>
<dbReference type="SMART" id="SM00382">
    <property type="entry name" value="AAA"/>
    <property type="match status" value="1"/>
</dbReference>
<dbReference type="PANTHER" id="PTHR24220:SF689">
    <property type="entry name" value="LIPOPROTEIN-RELEASING SYSTEM ATP-BINDING PROTEIN LOLD"/>
    <property type="match status" value="1"/>
</dbReference>
<evidence type="ECO:0000256" key="4">
    <source>
        <dbReference type="ARBA" id="ARBA00038388"/>
    </source>
</evidence>
<sequence>MQDPTAHGAAGSDPTGPDPTGSDPYGQGAFGSTAPVSAGFALPLETDPRSKPAKPRGAGPLLSARGIQKSYAIGERKIEILHGVDLDLAHGESVALVGASGAGKSTLLHVLGLLDRPSAGTVELGGVDTWKLSPTQRSALRNGQIGFVFQFYHLLPELTAIENVLLPAMISNSTAGFRRRRAGLRQRATEMLEAFGLGQRLKHRPGQLSGGERQRVAIARALFNDPPLIIADEPTGNLDTQTGEDVLELLFAEHRRLGFSLLMVTHDERVASRCSRALEMVDGRLLTRR</sequence>
<keyword evidence="2" id="KW-0547">Nucleotide-binding</keyword>
<dbReference type="Gene3D" id="3.40.50.300">
    <property type="entry name" value="P-loop containing nucleotide triphosphate hydrolases"/>
    <property type="match status" value="1"/>
</dbReference>
<dbReference type="FunFam" id="3.40.50.300:FF:000032">
    <property type="entry name" value="Export ABC transporter ATP-binding protein"/>
    <property type="match status" value="1"/>
</dbReference>
<dbReference type="GO" id="GO:0098796">
    <property type="term" value="C:membrane protein complex"/>
    <property type="evidence" value="ECO:0007669"/>
    <property type="project" value="UniProtKB-ARBA"/>
</dbReference>
<dbReference type="EC" id="3.6.3.-" evidence="7"/>
<evidence type="ECO:0000256" key="5">
    <source>
        <dbReference type="SAM" id="MobiDB-lite"/>
    </source>
</evidence>
<name>A0A518BJV2_9BACT</name>
<evidence type="ECO:0000256" key="1">
    <source>
        <dbReference type="ARBA" id="ARBA00022448"/>
    </source>
</evidence>